<name>A6J834_RAT</name>
<proteinExistence type="predicted"/>
<organism evidence="1 2">
    <name type="scientific">Rattus norvegicus</name>
    <name type="common">Rat</name>
    <dbReference type="NCBI Taxonomy" id="10116"/>
    <lineage>
        <taxon>Eukaryota</taxon>
        <taxon>Metazoa</taxon>
        <taxon>Chordata</taxon>
        <taxon>Craniata</taxon>
        <taxon>Vertebrata</taxon>
        <taxon>Euteleostomi</taxon>
        <taxon>Mammalia</taxon>
        <taxon>Eutheria</taxon>
        <taxon>Euarchontoglires</taxon>
        <taxon>Glires</taxon>
        <taxon>Rodentia</taxon>
        <taxon>Myomorpha</taxon>
        <taxon>Muroidea</taxon>
        <taxon>Muridae</taxon>
        <taxon>Murinae</taxon>
        <taxon>Rattus</taxon>
    </lineage>
</organism>
<sequence>MRTFTQSPGTFKDFSFGEELKESFVWFGLFLVFNQQMVKFILTAPSVSCAIKMPIDC</sequence>
<dbReference type="EMBL" id="CH473978">
    <property type="protein sequence ID" value="EDM10473.1"/>
    <property type="molecule type" value="Genomic_DNA"/>
</dbReference>
<evidence type="ECO:0000313" key="1">
    <source>
        <dbReference type="EMBL" id="EDM10473.1"/>
    </source>
</evidence>
<gene>
    <name evidence="1" type="ORF">rCG_55297</name>
</gene>
<dbReference type="Proteomes" id="UP000234681">
    <property type="component" value="Chromosome 5"/>
</dbReference>
<protein>
    <submittedName>
        <fullName evidence="1">RCG55297</fullName>
    </submittedName>
</protein>
<evidence type="ECO:0000313" key="2">
    <source>
        <dbReference type="Proteomes" id="UP000234681"/>
    </source>
</evidence>
<reference evidence="1 2" key="1">
    <citation type="submission" date="2005-09" db="EMBL/GenBank/DDBJ databases">
        <authorList>
            <person name="Mural R.J."/>
            <person name="Li P.W."/>
            <person name="Adams M.D."/>
            <person name="Amanatides P.G."/>
            <person name="Baden-Tillson H."/>
            <person name="Barnstead M."/>
            <person name="Chin S.H."/>
            <person name="Dew I."/>
            <person name="Evans C.A."/>
            <person name="Ferriera S."/>
            <person name="Flanigan M."/>
            <person name="Fosler C."/>
            <person name="Glodek A."/>
            <person name="Gu Z."/>
            <person name="Holt R.A."/>
            <person name="Jennings D."/>
            <person name="Kraft C.L."/>
            <person name="Lu F."/>
            <person name="Nguyen T."/>
            <person name="Nusskern D.R."/>
            <person name="Pfannkoch C.M."/>
            <person name="Sitter C."/>
            <person name="Sutton G.G."/>
            <person name="Venter J.C."/>
            <person name="Wang Z."/>
            <person name="Woodage T."/>
            <person name="Zheng X.H."/>
            <person name="Zhong F."/>
        </authorList>
    </citation>
    <scope>NUCLEOTIDE SEQUENCE [LARGE SCALE GENOMIC DNA]</scope>
    <source>
        <strain>BN</strain>
        <strain evidence="2">Sprague-Dawley</strain>
    </source>
</reference>
<accession>A6J834</accession>
<dbReference type="AlphaFoldDB" id="A6J834"/>